<dbReference type="AlphaFoldDB" id="A0A977KXN1"/>
<gene>
    <name evidence="2" type="ORF">KA717_02525</name>
</gene>
<feature type="signal peptide" evidence="1">
    <location>
        <begin position="1"/>
        <end position="21"/>
    </location>
</feature>
<sequence>MKRLLATAAWLFLSGVSSVRADVATYSNPTLMVTGCPGCTVTDPTGLNAYAIGHQSYGTPNGWDVWVNPTDRLTVANGFGVDFTVPQQLQLGKTFDVTGFKIFGLSSRSQTTVPLTYNLIAYHPDGSIQTVPITIRARVQSTVNLSTYPQLKNLTKLTVFYPATSYIGKTYFIEVQFTKNP</sequence>
<evidence type="ECO:0008006" key="3">
    <source>
        <dbReference type="Google" id="ProtNLM"/>
    </source>
</evidence>
<reference evidence="2" key="1">
    <citation type="submission" date="2021-04" db="EMBL/GenBank/DDBJ databases">
        <title>Genome sequence of Woronichinia naegeliana from Washington state freshwater lake bloom.</title>
        <authorList>
            <person name="Dreher T.W."/>
        </authorList>
    </citation>
    <scope>NUCLEOTIDE SEQUENCE</scope>
    <source>
        <strain evidence="2">WA131</strain>
    </source>
</reference>
<dbReference type="Proteomes" id="UP001065613">
    <property type="component" value="Chromosome"/>
</dbReference>
<name>A0A977KXN1_9CYAN</name>
<evidence type="ECO:0000256" key="1">
    <source>
        <dbReference type="SAM" id="SignalP"/>
    </source>
</evidence>
<evidence type="ECO:0000313" key="2">
    <source>
        <dbReference type="EMBL" id="UXE61829.1"/>
    </source>
</evidence>
<organism evidence="2">
    <name type="scientific">Woronichinia naegeliana WA131</name>
    <dbReference type="NCBI Taxonomy" id="2824559"/>
    <lineage>
        <taxon>Bacteria</taxon>
        <taxon>Bacillati</taxon>
        <taxon>Cyanobacteriota</taxon>
        <taxon>Cyanophyceae</taxon>
        <taxon>Synechococcales</taxon>
        <taxon>Coelosphaeriaceae</taxon>
        <taxon>Woronichinia</taxon>
    </lineage>
</organism>
<feature type="chain" id="PRO_5036940031" description="Secreted protein" evidence="1">
    <location>
        <begin position="22"/>
        <end position="181"/>
    </location>
</feature>
<accession>A0A977KXN1</accession>
<keyword evidence="1" id="KW-0732">Signal</keyword>
<protein>
    <recommendedName>
        <fullName evidence="3">Secreted protein</fullName>
    </recommendedName>
</protein>
<dbReference type="KEGG" id="wna:KA717_02525"/>
<proteinExistence type="predicted"/>
<dbReference type="EMBL" id="CP073041">
    <property type="protein sequence ID" value="UXE61829.1"/>
    <property type="molecule type" value="Genomic_DNA"/>
</dbReference>